<feature type="transmembrane region" description="Helical" evidence="1">
    <location>
        <begin position="22"/>
        <end position="42"/>
    </location>
</feature>
<evidence type="ECO:0000313" key="3">
    <source>
        <dbReference type="Proteomes" id="UP001152798"/>
    </source>
</evidence>
<dbReference type="AlphaFoldDB" id="A0A9P0MUK8"/>
<name>A0A9P0MUK8_NEZVI</name>
<evidence type="ECO:0000313" key="2">
    <source>
        <dbReference type="EMBL" id="CAH1403062.1"/>
    </source>
</evidence>
<keyword evidence="1" id="KW-0472">Membrane</keyword>
<feature type="transmembrane region" description="Helical" evidence="1">
    <location>
        <begin position="49"/>
        <end position="67"/>
    </location>
</feature>
<gene>
    <name evidence="2" type="ORF">NEZAVI_LOCUS11735</name>
</gene>
<dbReference type="Proteomes" id="UP001152798">
    <property type="component" value="Chromosome 5"/>
</dbReference>
<reference evidence="2" key="1">
    <citation type="submission" date="2022-01" db="EMBL/GenBank/DDBJ databases">
        <authorList>
            <person name="King R."/>
        </authorList>
    </citation>
    <scope>NUCLEOTIDE SEQUENCE</scope>
</reference>
<proteinExistence type="predicted"/>
<sequence length="92" mass="11021">MWYWCFFQNCIKQRYCSPNCDIWLFTSLFVLLLAYFRILIYMEDKKRNLTLRYFAIVVGALCSYLAYTCYTCNCNHSKTPTGLSVYKNITVF</sequence>
<accession>A0A9P0MUK8</accession>
<protein>
    <submittedName>
        <fullName evidence="2">Uncharacterized protein</fullName>
    </submittedName>
</protein>
<evidence type="ECO:0000256" key="1">
    <source>
        <dbReference type="SAM" id="Phobius"/>
    </source>
</evidence>
<keyword evidence="1" id="KW-1133">Transmembrane helix</keyword>
<dbReference type="EMBL" id="OV725081">
    <property type="protein sequence ID" value="CAH1403062.1"/>
    <property type="molecule type" value="Genomic_DNA"/>
</dbReference>
<keyword evidence="3" id="KW-1185">Reference proteome</keyword>
<keyword evidence="1" id="KW-0812">Transmembrane</keyword>
<organism evidence="2 3">
    <name type="scientific">Nezara viridula</name>
    <name type="common">Southern green stink bug</name>
    <name type="synonym">Cimex viridulus</name>
    <dbReference type="NCBI Taxonomy" id="85310"/>
    <lineage>
        <taxon>Eukaryota</taxon>
        <taxon>Metazoa</taxon>
        <taxon>Ecdysozoa</taxon>
        <taxon>Arthropoda</taxon>
        <taxon>Hexapoda</taxon>
        <taxon>Insecta</taxon>
        <taxon>Pterygota</taxon>
        <taxon>Neoptera</taxon>
        <taxon>Paraneoptera</taxon>
        <taxon>Hemiptera</taxon>
        <taxon>Heteroptera</taxon>
        <taxon>Panheteroptera</taxon>
        <taxon>Pentatomomorpha</taxon>
        <taxon>Pentatomoidea</taxon>
        <taxon>Pentatomidae</taxon>
        <taxon>Pentatominae</taxon>
        <taxon>Nezara</taxon>
    </lineage>
</organism>